<sequence length="57" mass="6358">MMPRMFWQWCASTGGQSGHPRRRVNRRGGEGCYSSSVSPSLPRPVQTSSTPSHRLPD</sequence>
<protein>
    <submittedName>
        <fullName evidence="2">Uncharacterized protein</fullName>
    </submittedName>
</protein>
<dbReference type="AlphaFoldDB" id="A0A5B7JGW0"/>
<evidence type="ECO:0000313" key="2">
    <source>
        <dbReference type="EMBL" id="MPC97301.1"/>
    </source>
</evidence>
<organism evidence="2 3">
    <name type="scientific">Portunus trituberculatus</name>
    <name type="common">Swimming crab</name>
    <name type="synonym">Neptunus trituberculatus</name>
    <dbReference type="NCBI Taxonomy" id="210409"/>
    <lineage>
        <taxon>Eukaryota</taxon>
        <taxon>Metazoa</taxon>
        <taxon>Ecdysozoa</taxon>
        <taxon>Arthropoda</taxon>
        <taxon>Crustacea</taxon>
        <taxon>Multicrustacea</taxon>
        <taxon>Malacostraca</taxon>
        <taxon>Eumalacostraca</taxon>
        <taxon>Eucarida</taxon>
        <taxon>Decapoda</taxon>
        <taxon>Pleocyemata</taxon>
        <taxon>Brachyura</taxon>
        <taxon>Eubrachyura</taxon>
        <taxon>Portunoidea</taxon>
        <taxon>Portunidae</taxon>
        <taxon>Portuninae</taxon>
        <taxon>Portunus</taxon>
    </lineage>
</organism>
<evidence type="ECO:0000313" key="3">
    <source>
        <dbReference type="Proteomes" id="UP000324222"/>
    </source>
</evidence>
<dbReference type="Proteomes" id="UP000324222">
    <property type="component" value="Unassembled WGS sequence"/>
</dbReference>
<dbReference type="EMBL" id="VSRR010109341">
    <property type="protein sequence ID" value="MPC97301.1"/>
    <property type="molecule type" value="Genomic_DNA"/>
</dbReference>
<feature type="compositionally biased region" description="Polar residues" evidence="1">
    <location>
        <begin position="46"/>
        <end position="57"/>
    </location>
</feature>
<keyword evidence="3" id="KW-1185">Reference proteome</keyword>
<accession>A0A5B7JGW0</accession>
<feature type="region of interest" description="Disordered" evidence="1">
    <location>
        <begin position="11"/>
        <end position="57"/>
    </location>
</feature>
<name>A0A5B7JGW0_PORTR</name>
<evidence type="ECO:0000256" key="1">
    <source>
        <dbReference type="SAM" id="MobiDB-lite"/>
    </source>
</evidence>
<gene>
    <name evidence="2" type="ORF">E2C01_092610</name>
</gene>
<reference evidence="2 3" key="1">
    <citation type="submission" date="2019-05" db="EMBL/GenBank/DDBJ databases">
        <title>Another draft genome of Portunus trituberculatus and its Hox gene families provides insights of decapod evolution.</title>
        <authorList>
            <person name="Jeong J.-H."/>
            <person name="Song I."/>
            <person name="Kim S."/>
            <person name="Choi T."/>
            <person name="Kim D."/>
            <person name="Ryu S."/>
            <person name="Kim W."/>
        </authorList>
    </citation>
    <scope>NUCLEOTIDE SEQUENCE [LARGE SCALE GENOMIC DNA]</scope>
    <source>
        <tissue evidence="2">Muscle</tissue>
    </source>
</reference>
<comment type="caution">
    <text evidence="2">The sequence shown here is derived from an EMBL/GenBank/DDBJ whole genome shotgun (WGS) entry which is preliminary data.</text>
</comment>
<feature type="compositionally biased region" description="Low complexity" evidence="1">
    <location>
        <begin position="34"/>
        <end position="45"/>
    </location>
</feature>
<proteinExistence type="predicted"/>